<evidence type="ECO:0000256" key="8">
    <source>
        <dbReference type="SAM" id="SignalP"/>
    </source>
</evidence>
<evidence type="ECO:0000256" key="6">
    <source>
        <dbReference type="ARBA" id="ARBA00023049"/>
    </source>
</evidence>
<keyword evidence="8" id="KW-0732">Signal</keyword>
<evidence type="ECO:0000256" key="4">
    <source>
        <dbReference type="ARBA" id="ARBA00022801"/>
    </source>
</evidence>
<evidence type="ECO:0000256" key="7">
    <source>
        <dbReference type="PROSITE-ProRule" id="PRU01379"/>
    </source>
</evidence>
<dbReference type="SUPFAM" id="SSF53187">
    <property type="entry name" value="Zn-dependent exopeptidases"/>
    <property type="match status" value="1"/>
</dbReference>
<evidence type="ECO:0000313" key="10">
    <source>
        <dbReference type="EMBL" id="TKB47548.1"/>
    </source>
</evidence>
<dbReference type="OrthoDB" id="9758209at2"/>
<evidence type="ECO:0000256" key="2">
    <source>
        <dbReference type="ARBA" id="ARBA00005988"/>
    </source>
</evidence>
<dbReference type="PROSITE" id="PS52035">
    <property type="entry name" value="PEPTIDASE_M14"/>
    <property type="match status" value="1"/>
</dbReference>
<keyword evidence="6" id="KW-0482">Metalloprotease</keyword>
<keyword evidence="3" id="KW-0645">Protease</keyword>
<sequence>MRLILKGLLTSSLMSLSLLAQASVLMKPNPVPGAEYPPLLQGDYQPNITTPEAFLGFDVGQKTATPAQINALVKQWASESERVQLVEYARSYEDRSLHYLVISSKDNIANIDSIQSNIVELSEPGSLSDAKVSQLLANTPATAWMAYSIHGNESSGADSALALIYHLIASKDADTQRLLDDLVIIVDPMMNPDGRARFTKQLQQNRSSAPNFDVQSLLHTGVWPFGRTNHYHFDLNRDFYYAVNPESRGRIKAINQWHPLLMIDGHEMGALDNFLFGPPREPINEHIADSINRWSKVFANDQAAAFDQQGWPYYTGEWFENLYPGYSNYAEYRGAIHILYEQARTAEDGVRLHNGAIRSYKKSVHHQFYSALANLKTLQKNREAIFSDYVKNRKSHVDKKGKYADQSFVVLATDNHSRLQQFLDLMDLQGIRYYRNEQPLKVRNVTDQLGQQRKSRTIPRNSIIIPNRQYNAPLIAAILEFDANIKDEVLLEERQKTLRDGSSVMYDSTAWNLTMMYGLNAWQVGQHLAAGLDDYEQRKSEFKDRENAIAYLVDGADDASVSLAARLLEQDVNVRVLDKPGVYNQVNFSRGTVVVSIADNRHKPDWLGTLKRIASETGSHVEAINQGLGDGDLPDIGSEHLQLLQRPQIAMLTQNGISPYDYGHIWHLIDTQLGVRHSHLAQELIGRADLRRYNVLIVPGRWYGELSKGTMDSIDNWVKAGGTLIVTGSSVVQFAKAKDFISSKLLSDSFEDIEDYNLALTRQWLSEQDKMAKVDKLGQHMVADNIWYPWQNDKDLKPMDNKQLQRWNDWTKAFMPSGALLATRTDQKHWLTYGVDRVLPVLTDNAPLLMTKSVTSAVVRYGVHLPNSEAKERLIGWSTIPEGNDLSLRMSGLLWPEAAQRIANAAYLTQERKGNGQVILIANSPNFRGATKGTARILLNAMVYGPGLGASAKIEL</sequence>
<feature type="domain" description="Peptidase M14" evidence="9">
    <location>
        <begin position="62"/>
        <end position="340"/>
    </location>
</feature>
<keyword evidence="11" id="KW-1185">Reference proteome</keyword>
<dbReference type="GO" id="GO:0008270">
    <property type="term" value="F:zinc ion binding"/>
    <property type="evidence" value="ECO:0007669"/>
    <property type="project" value="InterPro"/>
</dbReference>
<accession>A0A4U1BBJ9</accession>
<evidence type="ECO:0000256" key="3">
    <source>
        <dbReference type="ARBA" id="ARBA00022670"/>
    </source>
</evidence>
<dbReference type="CDD" id="cd03143">
    <property type="entry name" value="A4_beta-galactosidase_middle_domain"/>
    <property type="match status" value="1"/>
</dbReference>
<dbReference type="AlphaFoldDB" id="A0A4U1BBJ9"/>
<dbReference type="GO" id="GO:0004181">
    <property type="term" value="F:metallocarboxypeptidase activity"/>
    <property type="evidence" value="ECO:0007669"/>
    <property type="project" value="InterPro"/>
</dbReference>
<dbReference type="PANTHER" id="PTHR11705:SF143">
    <property type="entry name" value="SLL0236 PROTEIN"/>
    <property type="match status" value="1"/>
</dbReference>
<feature type="active site" description="Proton donor/acceptor" evidence="7">
    <location>
        <position position="317"/>
    </location>
</feature>
<gene>
    <name evidence="10" type="ORF">E8M12_01835</name>
</gene>
<protein>
    <submittedName>
        <fullName evidence="10">Peptidase</fullName>
    </submittedName>
</protein>
<dbReference type="EMBL" id="SWDB01000003">
    <property type="protein sequence ID" value="TKB47548.1"/>
    <property type="molecule type" value="Genomic_DNA"/>
</dbReference>
<evidence type="ECO:0000256" key="5">
    <source>
        <dbReference type="ARBA" id="ARBA00022833"/>
    </source>
</evidence>
<dbReference type="SUPFAM" id="SSF52317">
    <property type="entry name" value="Class I glutamine amidotransferase-like"/>
    <property type="match status" value="1"/>
</dbReference>
<comment type="caution">
    <text evidence="10">The sequence shown here is derived from an EMBL/GenBank/DDBJ whole genome shotgun (WGS) entry which is preliminary data.</text>
</comment>
<comment type="cofactor">
    <cofactor evidence="1">
        <name>Zn(2+)</name>
        <dbReference type="ChEBI" id="CHEBI:29105"/>
    </cofactor>
</comment>
<evidence type="ECO:0000256" key="1">
    <source>
        <dbReference type="ARBA" id="ARBA00001947"/>
    </source>
</evidence>
<name>A0A4U1BBJ9_9GAMM</name>
<keyword evidence="5" id="KW-0862">Zinc</keyword>
<dbReference type="InterPro" id="IPR000834">
    <property type="entry name" value="Peptidase_M14"/>
</dbReference>
<keyword evidence="4" id="KW-0378">Hydrolase</keyword>
<proteinExistence type="inferred from homology"/>
<dbReference type="Proteomes" id="UP000307999">
    <property type="component" value="Unassembled WGS sequence"/>
</dbReference>
<dbReference type="PANTHER" id="PTHR11705">
    <property type="entry name" value="PROTEASE FAMILY M14 CARBOXYPEPTIDASE A,B"/>
    <property type="match status" value="1"/>
</dbReference>
<comment type="similarity">
    <text evidence="2 7">Belongs to the peptidase M14 family.</text>
</comment>
<feature type="chain" id="PRO_5020255021" evidence="8">
    <location>
        <begin position="23"/>
        <end position="956"/>
    </location>
</feature>
<reference evidence="10 11" key="1">
    <citation type="submission" date="2019-04" db="EMBL/GenBank/DDBJ databases">
        <title>Thalassotalea guangxiensis sp. nov., isolated from sediment of the coastal wetland.</title>
        <authorList>
            <person name="Zheng S."/>
            <person name="Zhang D."/>
        </authorList>
    </citation>
    <scope>NUCLEOTIDE SEQUENCE [LARGE SCALE GENOMIC DNA]</scope>
    <source>
        <strain evidence="10 11">ZS-4</strain>
    </source>
</reference>
<dbReference type="GO" id="GO:0006508">
    <property type="term" value="P:proteolysis"/>
    <property type="evidence" value="ECO:0007669"/>
    <property type="project" value="UniProtKB-KW"/>
</dbReference>
<evidence type="ECO:0000259" key="9">
    <source>
        <dbReference type="PROSITE" id="PS52035"/>
    </source>
</evidence>
<evidence type="ECO:0000313" key="11">
    <source>
        <dbReference type="Proteomes" id="UP000307999"/>
    </source>
</evidence>
<dbReference type="RefSeq" id="WP_136734359.1">
    <property type="nucleotide sequence ID" value="NZ_SWDB01000003.1"/>
</dbReference>
<feature type="signal peptide" evidence="8">
    <location>
        <begin position="1"/>
        <end position="22"/>
    </location>
</feature>
<dbReference type="Pfam" id="PF00246">
    <property type="entry name" value="Peptidase_M14"/>
    <property type="match status" value="1"/>
</dbReference>
<dbReference type="Gene3D" id="3.40.630.10">
    <property type="entry name" value="Zn peptidases"/>
    <property type="match status" value="1"/>
</dbReference>
<organism evidence="10 11">
    <name type="scientific">Thalassotalea mangrovi</name>
    <dbReference type="NCBI Taxonomy" id="2572245"/>
    <lineage>
        <taxon>Bacteria</taxon>
        <taxon>Pseudomonadati</taxon>
        <taxon>Pseudomonadota</taxon>
        <taxon>Gammaproteobacteria</taxon>
        <taxon>Alteromonadales</taxon>
        <taxon>Colwelliaceae</taxon>
        <taxon>Thalassotalea</taxon>
    </lineage>
</organism>
<dbReference type="GO" id="GO:0005615">
    <property type="term" value="C:extracellular space"/>
    <property type="evidence" value="ECO:0007669"/>
    <property type="project" value="TreeGrafter"/>
</dbReference>
<dbReference type="InterPro" id="IPR029062">
    <property type="entry name" value="Class_I_gatase-like"/>
</dbReference>
<dbReference type="Gene3D" id="3.40.50.880">
    <property type="match status" value="1"/>
</dbReference>